<keyword evidence="1" id="KW-0472">Membrane</keyword>
<proteinExistence type="predicted"/>
<dbReference type="EnsemblMetazoa" id="XM_017130614.1">
    <property type="protein sequence ID" value="XP_016986103.1"/>
    <property type="gene ID" value="LOC108049438"/>
</dbReference>
<reference evidence="4" key="2">
    <citation type="submission" date="2025-04" db="UniProtKB">
        <authorList>
            <consortium name="RefSeq"/>
        </authorList>
    </citation>
    <scope>IDENTIFICATION</scope>
</reference>
<dbReference type="OrthoDB" id="7861546at2759"/>
<evidence type="ECO:0000313" key="2">
    <source>
        <dbReference type="EnsemblMetazoa" id="XP_016986103.1"/>
    </source>
</evidence>
<organism evidence="4">
    <name type="scientific">Drosophila rhopaloa</name>
    <name type="common">Fruit fly</name>
    <dbReference type="NCBI Taxonomy" id="1041015"/>
    <lineage>
        <taxon>Eukaryota</taxon>
        <taxon>Metazoa</taxon>
        <taxon>Ecdysozoa</taxon>
        <taxon>Arthropoda</taxon>
        <taxon>Hexapoda</taxon>
        <taxon>Insecta</taxon>
        <taxon>Pterygota</taxon>
        <taxon>Neoptera</taxon>
        <taxon>Endopterygota</taxon>
        <taxon>Diptera</taxon>
        <taxon>Brachycera</taxon>
        <taxon>Muscomorpha</taxon>
        <taxon>Ephydroidea</taxon>
        <taxon>Drosophilidae</taxon>
        <taxon>Drosophila</taxon>
        <taxon>Sophophora</taxon>
    </lineage>
</organism>
<feature type="transmembrane region" description="Helical" evidence="1">
    <location>
        <begin position="12"/>
        <end position="29"/>
    </location>
</feature>
<dbReference type="Proteomes" id="UP001652680">
    <property type="component" value="Unassembled WGS sequence"/>
</dbReference>
<dbReference type="AlphaFoldDB" id="A0A6P4FFG6"/>
<protein>
    <submittedName>
        <fullName evidence="4">Uncharacterized protein LOC108049438</fullName>
    </submittedName>
</protein>
<feature type="transmembrane region" description="Helical" evidence="1">
    <location>
        <begin position="106"/>
        <end position="125"/>
    </location>
</feature>
<sequence length="138" mass="16141">MCLERYQRPCCVLLGITAITLGFLEMSYHCYKLVTKEYNNWLIASMVVWSLLLIAAILLIVGSLKKIPRLLLIWVIVGLVCGIALTIIKVRLMIFYHGHSRYAVDILRATYSIFFLLLVFIWSYYPYAYLRELQKIQQ</sequence>
<evidence type="ECO:0000256" key="1">
    <source>
        <dbReference type="SAM" id="Phobius"/>
    </source>
</evidence>
<reference evidence="3" key="1">
    <citation type="journal article" date="2021" name="Elife">
        <title>Highly contiguous assemblies of 101 drosophilid genomes.</title>
        <authorList>
            <person name="Kim B.Y."/>
            <person name="Wang J.R."/>
            <person name="Miller D.E."/>
            <person name="Barmina O."/>
            <person name="Delaney E."/>
            <person name="Thompson A."/>
            <person name="Comeault A.A."/>
            <person name="Peede D."/>
            <person name="D'Agostino E.R."/>
            <person name="Pelaez J."/>
            <person name="Aguilar J.M."/>
            <person name="Haji D."/>
            <person name="Matsunaga T."/>
            <person name="Armstrong E.E."/>
            <person name="Zych M."/>
            <person name="Ogawa Y."/>
            <person name="Stamenkovic-Radak M."/>
            <person name="Jelic M."/>
            <person name="Veselinovic M.S."/>
            <person name="Tanaskovic M."/>
            <person name="Eric P."/>
            <person name="Gao J.J."/>
            <person name="Katoh T.K."/>
            <person name="Toda M.J."/>
            <person name="Watabe H."/>
            <person name="Watada M."/>
            <person name="Davis J.S."/>
            <person name="Moyle L.C."/>
            <person name="Manoli G."/>
            <person name="Bertolini E."/>
            <person name="Kostal V."/>
            <person name="Hawley R.S."/>
            <person name="Takahashi A."/>
            <person name="Jones C.D."/>
            <person name="Price D.K."/>
            <person name="Whiteman N."/>
            <person name="Kopp A."/>
            <person name="Matute D.R."/>
            <person name="Petrov D.A."/>
        </authorList>
    </citation>
    <scope>NUCLEOTIDE SEQUENCE [LARGE SCALE GENOMIC DNA]</scope>
</reference>
<feature type="transmembrane region" description="Helical" evidence="1">
    <location>
        <begin position="41"/>
        <end position="64"/>
    </location>
</feature>
<evidence type="ECO:0000313" key="3">
    <source>
        <dbReference type="Proteomes" id="UP001652680"/>
    </source>
</evidence>
<accession>A0A6P4FFG6</accession>
<gene>
    <name evidence="4" type="primary">LOC108049438</name>
    <name evidence="2" type="synonym">108049438</name>
</gene>
<reference evidence="2" key="3">
    <citation type="submission" date="2025-05" db="UniProtKB">
        <authorList>
            <consortium name="EnsemblMetazoa"/>
        </authorList>
    </citation>
    <scope>IDENTIFICATION</scope>
</reference>
<name>A0A6P4FFG6_DRORH</name>
<evidence type="ECO:0000313" key="4">
    <source>
        <dbReference type="RefSeq" id="XP_016986103.1"/>
    </source>
</evidence>
<keyword evidence="1" id="KW-0812">Transmembrane</keyword>
<keyword evidence="1" id="KW-1133">Transmembrane helix</keyword>
<keyword evidence="3" id="KW-1185">Reference proteome</keyword>
<dbReference type="RefSeq" id="XP_016986103.1">
    <property type="nucleotide sequence ID" value="XM_017130614.1"/>
</dbReference>
<feature type="transmembrane region" description="Helical" evidence="1">
    <location>
        <begin position="71"/>
        <end position="94"/>
    </location>
</feature>
<dbReference type="GeneID" id="108049438"/>